<dbReference type="PANTHER" id="PTHR11070:SF45">
    <property type="entry name" value="DNA 3'-5' HELICASE"/>
    <property type="match status" value="1"/>
</dbReference>
<dbReference type="GO" id="GO:0043138">
    <property type="term" value="F:3'-5' DNA helicase activity"/>
    <property type="evidence" value="ECO:0007669"/>
    <property type="project" value="TreeGrafter"/>
</dbReference>
<reference evidence="6" key="1">
    <citation type="submission" date="2018-05" db="EMBL/GenBank/DDBJ databases">
        <authorList>
            <person name="Lanie J.A."/>
            <person name="Ng W.-L."/>
            <person name="Kazmierczak K.M."/>
            <person name="Andrzejewski T.M."/>
            <person name="Davidsen T.M."/>
            <person name="Wayne K.J."/>
            <person name="Tettelin H."/>
            <person name="Glass J.I."/>
            <person name="Rusch D."/>
            <person name="Podicherti R."/>
            <person name="Tsui H.-C.T."/>
            <person name="Winkler M.E."/>
        </authorList>
    </citation>
    <scope>NUCLEOTIDE SEQUENCE</scope>
</reference>
<proteinExistence type="predicted"/>
<dbReference type="InterPro" id="IPR027417">
    <property type="entry name" value="P-loop_NTPase"/>
</dbReference>
<keyword evidence="4" id="KW-0067">ATP-binding</keyword>
<protein>
    <recommendedName>
        <fullName evidence="5">UvrD-like helicase ATP-binding domain-containing protein</fullName>
    </recommendedName>
</protein>
<dbReference type="AlphaFoldDB" id="A0A383F0D7"/>
<feature type="non-terminal residue" evidence="6">
    <location>
        <position position="229"/>
    </location>
</feature>
<dbReference type="PANTHER" id="PTHR11070">
    <property type="entry name" value="UVRD / RECB / PCRA DNA HELICASE FAMILY MEMBER"/>
    <property type="match status" value="1"/>
</dbReference>
<dbReference type="GO" id="GO:0003677">
    <property type="term" value="F:DNA binding"/>
    <property type="evidence" value="ECO:0007669"/>
    <property type="project" value="InterPro"/>
</dbReference>
<evidence type="ECO:0000256" key="3">
    <source>
        <dbReference type="ARBA" id="ARBA00022806"/>
    </source>
</evidence>
<dbReference type="Pfam" id="PF00580">
    <property type="entry name" value="UvrD-helicase"/>
    <property type="match status" value="1"/>
</dbReference>
<dbReference type="GO" id="GO:0000725">
    <property type="term" value="P:recombinational repair"/>
    <property type="evidence" value="ECO:0007669"/>
    <property type="project" value="TreeGrafter"/>
</dbReference>
<dbReference type="InterPro" id="IPR014016">
    <property type="entry name" value="UvrD-like_ATP-bd"/>
</dbReference>
<keyword evidence="1" id="KW-0547">Nucleotide-binding</keyword>
<evidence type="ECO:0000256" key="2">
    <source>
        <dbReference type="ARBA" id="ARBA00022801"/>
    </source>
</evidence>
<evidence type="ECO:0000259" key="5">
    <source>
        <dbReference type="PROSITE" id="PS51198"/>
    </source>
</evidence>
<dbReference type="GO" id="GO:0005829">
    <property type="term" value="C:cytosol"/>
    <property type="evidence" value="ECO:0007669"/>
    <property type="project" value="TreeGrafter"/>
</dbReference>
<evidence type="ECO:0000256" key="1">
    <source>
        <dbReference type="ARBA" id="ARBA00022741"/>
    </source>
</evidence>
<evidence type="ECO:0000313" key="6">
    <source>
        <dbReference type="EMBL" id="SVE61915.1"/>
    </source>
</evidence>
<name>A0A383F0D7_9ZZZZ</name>
<keyword evidence="3" id="KW-0347">Helicase</keyword>
<feature type="non-terminal residue" evidence="6">
    <location>
        <position position="1"/>
    </location>
</feature>
<keyword evidence="2" id="KW-0378">Hydrolase</keyword>
<organism evidence="6">
    <name type="scientific">marine metagenome</name>
    <dbReference type="NCBI Taxonomy" id="408172"/>
    <lineage>
        <taxon>unclassified sequences</taxon>
        <taxon>metagenomes</taxon>
        <taxon>ecological metagenomes</taxon>
    </lineage>
</organism>
<feature type="domain" description="UvrD-like helicase ATP-binding" evidence="5">
    <location>
        <begin position="1"/>
        <end position="229"/>
    </location>
</feature>
<dbReference type="SUPFAM" id="SSF52540">
    <property type="entry name" value="P-loop containing nucleoside triphosphate hydrolases"/>
    <property type="match status" value="1"/>
</dbReference>
<dbReference type="InterPro" id="IPR013986">
    <property type="entry name" value="DExx_box_DNA_helicase_dom_sf"/>
</dbReference>
<dbReference type="InterPro" id="IPR000212">
    <property type="entry name" value="DNA_helicase_UvrD/REP"/>
</dbReference>
<dbReference type="PROSITE" id="PS51198">
    <property type="entry name" value="UVRD_HELICASE_ATP_BIND"/>
    <property type="match status" value="1"/>
</dbReference>
<sequence>ENHTQDEQKVLFTTFTKNLAIDIEQNLKKLCPPNLLKKIEIINLDAWVYRFLRKQKYEHSIIFNYKNNPTALAAWEKAMVIRDTSIQGLDETFYREEWENIIQSQGITDLESYLKARRVGRKSLLNRKKRLAVWPIFNEYRVQLSLNRLKEVDDAYRDAAELLKDPEIKTMYSSIVIDESQDFGTQALKLLRAIIPEGKNDLFFVGDGHQRIYKRNQAVMGQCGINIRG</sequence>
<dbReference type="Gene3D" id="1.10.10.160">
    <property type="match status" value="1"/>
</dbReference>
<dbReference type="GO" id="GO:0016787">
    <property type="term" value="F:hydrolase activity"/>
    <property type="evidence" value="ECO:0007669"/>
    <property type="project" value="UniProtKB-KW"/>
</dbReference>
<accession>A0A383F0D7</accession>
<evidence type="ECO:0000256" key="4">
    <source>
        <dbReference type="ARBA" id="ARBA00022840"/>
    </source>
</evidence>
<dbReference type="Gene3D" id="3.40.50.300">
    <property type="entry name" value="P-loop containing nucleotide triphosphate hydrolases"/>
    <property type="match status" value="1"/>
</dbReference>
<dbReference type="EMBL" id="UINC01229982">
    <property type="protein sequence ID" value="SVE61915.1"/>
    <property type="molecule type" value="Genomic_DNA"/>
</dbReference>
<dbReference type="GO" id="GO:0005524">
    <property type="term" value="F:ATP binding"/>
    <property type="evidence" value="ECO:0007669"/>
    <property type="project" value="UniProtKB-KW"/>
</dbReference>
<gene>
    <name evidence="6" type="ORF">METZ01_LOCUS514769</name>
</gene>